<evidence type="ECO:0000256" key="6">
    <source>
        <dbReference type="ARBA" id="ARBA00022741"/>
    </source>
</evidence>
<keyword evidence="6" id="KW-0547">Nucleotide-binding</keyword>
<dbReference type="Pfam" id="PF02518">
    <property type="entry name" value="HATPase_c"/>
    <property type="match status" value="1"/>
</dbReference>
<dbReference type="PROSITE" id="PS00108">
    <property type="entry name" value="PROTEIN_KINASE_ST"/>
    <property type="match status" value="1"/>
</dbReference>
<dbReference type="RefSeq" id="WP_015183288.1">
    <property type="nucleotide sequence ID" value="NC_019738.1"/>
</dbReference>
<dbReference type="EC" id="2.7.13.3" evidence="3"/>
<dbReference type="GO" id="GO:0005524">
    <property type="term" value="F:ATP binding"/>
    <property type="evidence" value="ECO:0007669"/>
    <property type="project" value="UniProtKB-KW"/>
</dbReference>
<dbReference type="Proteomes" id="UP000010471">
    <property type="component" value="Chromosome"/>
</dbReference>
<keyword evidence="4 13" id="KW-0597">Phosphoprotein</keyword>
<evidence type="ECO:0000313" key="18">
    <source>
        <dbReference type="EMBL" id="AFZ19145.1"/>
    </source>
</evidence>
<evidence type="ECO:0000259" key="16">
    <source>
        <dbReference type="PROSITE" id="PS50109"/>
    </source>
</evidence>
<dbReference type="SMART" id="SM00388">
    <property type="entry name" value="HisKA"/>
    <property type="match status" value="1"/>
</dbReference>
<dbReference type="FunFam" id="3.30.565.10:FF:000010">
    <property type="entry name" value="Sensor histidine kinase RcsC"/>
    <property type="match status" value="1"/>
</dbReference>
<proteinExistence type="inferred from homology"/>
<name>K9WFI0_9CYAN</name>
<keyword evidence="14" id="KW-0175">Coiled coil</keyword>
<dbReference type="STRING" id="1173027.Mic7113_3416"/>
<feature type="coiled-coil region" evidence="14">
    <location>
        <begin position="1497"/>
        <end position="1570"/>
    </location>
</feature>
<dbReference type="InterPro" id="IPR053159">
    <property type="entry name" value="Hybrid_Histidine_Kinase"/>
</dbReference>
<dbReference type="PROSITE" id="PS50110">
    <property type="entry name" value="RESPONSE_REGULATORY"/>
    <property type="match status" value="1"/>
</dbReference>
<keyword evidence="9" id="KW-0902">Two-component regulatory system</keyword>
<dbReference type="SUPFAM" id="SSF55874">
    <property type="entry name" value="ATPase domain of HSP90 chaperone/DNA topoisomerase II/histidine kinase"/>
    <property type="match status" value="1"/>
</dbReference>
<feature type="domain" description="Protein kinase" evidence="15">
    <location>
        <begin position="8"/>
        <end position="271"/>
    </location>
</feature>
<dbReference type="InterPro" id="IPR003594">
    <property type="entry name" value="HATPase_dom"/>
</dbReference>
<dbReference type="SMART" id="SM00220">
    <property type="entry name" value="S_TKc"/>
    <property type="match status" value="1"/>
</dbReference>
<dbReference type="Pfam" id="PF00072">
    <property type="entry name" value="Response_reg"/>
    <property type="match status" value="1"/>
</dbReference>
<dbReference type="SMART" id="SM00448">
    <property type="entry name" value="REC"/>
    <property type="match status" value="1"/>
</dbReference>
<accession>K9WFI0</accession>
<dbReference type="InterPro" id="IPR005467">
    <property type="entry name" value="His_kinase_dom"/>
</dbReference>
<dbReference type="Gene3D" id="3.30.450.40">
    <property type="match status" value="1"/>
</dbReference>
<evidence type="ECO:0000256" key="14">
    <source>
        <dbReference type="SAM" id="Coils"/>
    </source>
</evidence>
<keyword evidence="7" id="KW-0418">Kinase</keyword>
<dbReference type="InterPro" id="IPR004358">
    <property type="entry name" value="Sig_transdc_His_kin-like_C"/>
</dbReference>
<dbReference type="Gene3D" id="3.40.50.300">
    <property type="entry name" value="P-loop containing nucleotide triphosphate hydrolases"/>
    <property type="match status" value="1"/>
</dbReference>
<evidence type="ECO:0000256" key="8">
    <source>
        <dbReference type="ARBA" id="ARBA00022840"/>
    </source>
</evidence>
<reference evidence="18 19" key="1">
    <citation type="submission" date="2012-06" db="EMBL/GenBank/DDBJ databases">
        <title>Finished chromosome of genome of Microcoleus sp. PCC 7113.</title>
        <authorList>
            <consortium name="US DOE Joint Genome Institute"/>
            <person name="Gugger M."/>
            <person name="Coursin T."/>
            <person name="Rippka R."/>
            <person name="Tandeau De Marsac N."/>
            <person name="Huntemann M."/>
            <person name="Wei C.-L."/>
            <person name="Han J."/>
            <person name="Detter J.C."/>
            <person name="Han C."/>
            <person name="Tapia R."/>
            <person name="Chen A."/>
            <person name="Kyrpides N."/>
            <person name="Mavromatis K."/>
            <person name="Markowitz V."/>
            <person name="Szeto E."/>
            <person name="Ivanova N."/>
            <person name="Pagani I."/>
            <person name="Pati A."/>
            <person name="Goodwin L."/>
            <person name="Nordberg H.P."/>
            <person name="Cantor M.N."/>
            <person name="Hua S.X."/>
            <person name="Woyke T."/>
            <person name="Kerfeld C.A."/>
        </authorList>
    </citation>
    <scope>NUCLEOTIDE SEQUENCE [LARGE SCALE GENOMIC DNA]</scope>
    <source>
        <strain evidence="18 19">PCC 7113</strain>
    </source>
</reference>
<dbReference type="InterPro" id="IPR011006">
    <property type="entry name" value="CheY-like_superfamily"/>
</dbReference>
<dbReference type="CDD" id="cd00082">
    <property type="entry name" value="HisKA"/>
    <property type="match status" value="1"/>
</dbReference>
<dbReference type="PROSITE" id="PS50011">
    <property type="entry name" value="PROTEIN_KINASE_DOM"/>
    <property type="match status" value="1"/>
</dbReference>
<dbReference type="CDD" id="cd17546">
    <property type="entry name" value="REC_hyHK_CKI1_RcsC-like"/>
    <property type="match status" value="1"/>
</dbReference>
<evidence type="ECO:0000259" key="15">
    <source>
        <dbReference type="PROSITE" id="PS50011"/>
    </source>
</evidence>
<sequence length="2037" mass="230615">MSLTIAGYNLIEVIYEGSTTRVYRATQERESLSVIIKTIKAEYPTIEQIARLRHEYKILQSLEIEGIVKPLSLERYKNGVALILSDFGGETLKKHFTSQKFELTHLFQIIIQLTSILEQLHHENIVHKDIKPYNILINPKTYQVKLIDFSISSCLSNENQAVSNPNLIEGTLAYMSPEQTGRMNRSIDYRTDFYSLGVTFYELLTGQLPFQATDPLELVHCHIAKTPVSPIEVNSEIPQTVSDIVMKLLAKTAEERYQSALGLKADLETCLKMLEEFGQISPFPVGQLDLYSQFLIPQKLYGREKEVALLMDAFERVSIGATEMMLVSGYSGIGKSSLVKEVHKPIVRQRGYFISGKFDQFKRNIPYVSLIQAFQELMGQLLTESSDQISVWKAKLLEALGTNGQVIIDVIPEVEEIIGSQVPIPQLGATESQNRFNRVFKQFIHVFTKPEHPLVLFLDDLQWADLASLKLIQLLACDVDSQYLLLIGAYRDNEVSATHPLILTLDEIQKTDRVIHNIVLQPLQLTHVNQLVNDTLRTDTEQSSLLADLLFNKTQGNPFFLTQLIKSLYQEGFFLFDFIKGKWQWNIENLTGIDITENIVELMVRQIQKLSPKTQNVLKLAACIGDKFTLDILAIVNEKSLSETATDLWEALQADLVVPLNNSYKIPLALEQDITRVGQGSIQSVISLNNDVFGQDVANVSTASLNRITYKFLHDRVQQATYSLIPNDRKKQTHLQIGQLLLKNTIEAERQENIFALVNQLNYGTDLLASEVEKYELAQLNLIAGQKAKAAAAYEAAVNYLLVGLGLLSKSSWTHQYELTLKLYIEITESEYLSTHFDRANEYAEIVLQQATSLLDRVKIMQIKMLMYMSQILMKETVETGLQVLEMLGIPLEELPPSLPNIEKLLTLPEMTAPDKIAATQILITLVSSVYFTDPSLYPKVVYTLVHLSAKYGNARASTVGYGFYGMLLCGSLTDIDSGYRYGQLALELSDQLDTREFKCKLLNIFYAGIAQWKKPISSTLDFLQDGVHIGLETGELEYASYCAYNFCTHYFFSGVYLDSISNKLEYYTELMQKIKHEWAVTSLNLLRQTISNLQGHVKDKYLLIGEIINENEMILVLQKTNNFIGLVLIYLLKTLIYYIFKRPKEAVNAAILSGQYVSTVTGLISFSEHNFYYSLALLAHYFYADSSEQEQYLVQVSSNQEKMKQWAEHAPENFQHKYELVEAEKARVLGQKLAAMELYDQAIAGAKEYGYIQEEAIANELTAEFYFSLGKEKFAEIYLTESYYGYVRWGATAKVQDLDARYPHLFSRNSPQKHPDLEVNRTISSMSTGSSGVLDIATVIKASQALSSEIVLENLLSRLMQIVIENAGAEKGFILLEKSNKLVIKVSKMVDKDKRLIYQSTPIETSDKLPRSVINYVARTQKNVVLNNATSEGVFTTDPYIVQHHPKSILCTPIVHQGKLIGLLYLENNLTTGAFTPERLEVLQLLSSQAAISIENARLYQDIEEANANLKRSHEQLAEYSRTLEAKVKERTLELQDKNFHLHQEIRERQRAEQAADAANQAKSEFLANMSHELRTPLNGILGYTQIFKKDKILTEQQKNGIGIIHQCGEHLLTLINDILDLSKIEARKMELYPKDFHLSEFLEGITEICRIRAEQKGLVLVYETLTPLPKVIRADEKRLRQVLINLLGNAVKFTPKGRVTFKIGYQQGKLRFQVEDTGIGIAPNQLEEIFLPFQQVGEHSRETEGTGLGLAISRQFVEMMGASLEVRSTLGEGSVFWLDLDLPEVDQGADTVKVDERHIIGFKGSKRKVLVVDDKWTNRLVLINLLEPLGFEVLEATNGLECLAQVRQFKPDLIFMDLVMPVLDGFESTRRIRLLPELQGVVVIAISASVFDFDRQQSQEVGCDDFLPKPLREAELLEKLRVYLGLEWVYEESGVGTTPAPLVQASAVMSQESLLNGNKHLTYPEFINLPAEELDVLLDLAMMGDLRGITEQTSHLEALDPQWLPLATHLRQLAKSFKGKQILELLKNMKRQNEC</sequence>
<dbReference type="PANTHER" id="PTHR43642:SF1">
    <property type="entry name" value="HYBRID SIGNAL TRANSDUCTION HISTIDINE KINASE G"/>
    <property type="match status" value="1"/>
</dbReference>
<dbReference type="InterPro" id="IPR008271">
    <property type="entry name" value="Ser/Thr_kinase_AS"/>
</dbReference>
<evidence type="ECO:0000259" key="17">
    <source>
        <dbReference type="PROSITE" id="PS50110"/>
    </source>
</evidence>
<dbReference type="Gene3D" id="3.30.200.20">
    <property type="entry name" value="Phosphorylase Kinase, domain 1"/>
    <property type="match status" value="1"/>
</dbReference>
<dbReference type="Gene3D" id="3.40.50.2300">
    <property type="match status" value="1"/>
</dbReference>
<dbReference type="InterPro" id="IPR000719">
    <property type="entry name" value="Prot_kinase_dom"/>
</dbReference>
<dbReference type="FunFam" id="1.10.287.130:FF:000002">
    <property type="entry name" value="Two-component osmosensing histidine kinase"/>
    <property type="match status" value="1"/>
</dbReference>
<dbReference type="InterPro" id="IPR041664">
    <property type="entry name" value="AAA_16"/>
</dbReference>
<dbReference type="InterPro" id="IPR029016">
    <property type="entry name" value="GAF-like_dom_sf"/>
</dbReference>
<evidence type="ECO:0000256" key="1">
    <source>
        <dbReference type="ARBA" id="ARBA00000085"/>
    </source>
</evidence>
<evidence type="ECO:0000256" key="10">
    <source>
        <dbReference type="ARBA" id="ARBA00064003"/>
    </source>
</evidence>
<dbReference type="SUPFAM" id="SSF56112">
    <property type="entry name" value="Protein kinase-like (PK-like)"/>
    <property type="match status" value="1"/>
</dbReference>
<comment type="catalytic activity">
    <reaction evidence="1">
        <text>ATP + protein L-histidine = ADP + protein N-phospho-L-histidine.</text>
        <dbReference type="EC" id="2.7.13.3"/>
    </reaction>
</comment>
<evidence type="ECO:0000256" key="2">
    <source>
        <dbReference type="ARBA" id="ARBA00006402"/>
    </source>
</evidence>
<dbReference type="InterPro" id="IPR027417">
    <property type="entry name" value="P-loop_NTPase"/>
</dbReference>
<dbReference type="InterPro" id="IPR011009">
    <property type="entry name" value="Kinase-like_dom_sf"/>
</dbReference>
<dbReference type="InterPro" id="IPR003661">
    <property type="entry name" value="HisK_dim/P_dom"/>
</dbReference>
<dbReference type="eggNOG" id="COG3899">
    <property type="taxonomic scope" value="Bacteria"/>
</dbReference>
<evidence type="ECO:0000256" key="4">
    <source>
        <dbReference type="ARBA" id="ARBA00022553"/>
    </source>
</evidence>
<dbReference type="CDD" id="cd16922">
    <property type="entry name" value="HATPase_EvgS-ArcB-TorS-like"/>
    <property type="match status" value="1"/>
</dbReference>
<organism evidence="18 19">
    <name type="scientific">Allocoleopsis franciscana PCC 7113</name>
    <dbReference type="NCBI Taxonomy" id="1173027"/>
    <lineage>
        <taxon>Bacteria</taxon>
        <taxon>Bacillati</taxon>
        <taxon>Cyanobacteriota</taxon>
        <taxon>Cyanophyceae</taxon>
        <taxon>Coleofasciculales</taxon>
        <taxon>Coleofasciculaceae</taxon>
        <taxon>Allocoleopsis</taxon>
        <taxon>Allocoleopsis franciscana</taxon>
    </lineage>
</organism>
<evidence type="ECO:0000256" key="5">
    <source>
        <dbReference type="ARBA" id="ARBA00022679"/>
    </source>
</evidence>
<evidence type="ECO:0000256" key="11">
    <source>
        <dbReference type="ARBA" id="ARBA00068150"/>
    </source>
</evidence>
<dbReference type="Pfam" id="PF00512">
    <property type="entry name" value="HisKA"/>
    <property type="match status" value="1"/>
</dbReference>
<dbReference type="SUPFAM" id="SSF55781">
    <property type="entry name" value="GAF domain-like"/>
    <property type="match status" value="1"/>
</dbReference>
<dbReference type="EMBL" id="CP003630">
    <property type="protein sequence ID" value="AFZ19145.1"/>
    <property type="molecule type" value="Genomic_DNA"/>
</dbReference>
<dbReference type="PATRIC" id="fig|1173027.3.peg.3760"/>
<evidence type="ECO:0000256" key="3">
    <source>
        <dbReference type="ARBA" id="ARBA00012438"/>
    </source>
</evidence>
<dbReference type="Gene3D" id="1.10.510.10">
    <property type="entry name" value="Transferase(Phosphotransferase) domain 1"/>
    <property type="match status" value="1"/>
</dbReference>
<evidence type="ECO:0000313" key="19">
    <source>
        <dbReference type="Proteomes" id="UP000010471"/>
    </source>
</evidence>
<dbReference type="PRINTS" id="PR00344">
    <property type="entry name" value="BCTRLSENSOR"/>
</dbReference>
<dbReference type="Pfam" id="PF01590">
    <property type="entry name" value="GAF"/>
    <property type="match status" value="1"/>
</dbReference>
<dbReference type="eggNOG" id="COG2205">
    <property type="taxonomic scope" value="Bacteria"/>
</dbReference>
<dbReference type="SUPFAM" id="SSF52540">
    <property type="entry name" value="P-loop containing nucleoside triphosphate hydrolases"/>
    <property type="match status" value="1"/>
</dbReference>
<keyword evidence="19" id="KW-1185">Reference proteome</keyword>
<dbReference type="eggNOG" id="COG0515">
    <property type="taxonomic scope" value="Bacteria"/>
</dbReference>
<dbReference type="InterPro" id="IPR003018">
    <property type="entry name" value="GAF"/>
</dbReference>
<dbReference type="Gene3D" id="1.10.287.130">
    <property type="match status" value="1"/>
</dbReference>
<dbReference type="InterPro" id="IPR036097">
    <property type="entry name" value="HisK_dim/P_sf"/>
</dbReference>
<evidence type="ECO:0000256" key="12">
    <source>
        <dbReference type="ARBA" id="ARBA00074306"/>
    </source>
</evidence>
<dbReference type="PROSITE" id="PS50109">
    <property type="entry name" value="HIS_KIN"/>
    <property type="match status" value="1"/>
</dbReference>
<gene>
    <name evidence="18" type="ORF">Mic7113_3416</name>
</gene>
<evidence type="ECO:0000256" key="7">
    <source>
        <dbReference type="ARBA" id="ARBA00022777"/>
    </source>
</evidence>
<dbReference type="HOGENOM" id="CLU_000445_34_2_3"/>
<keyword evidence="5" id="KW-0808">Transferase</keyword>
<dbReference type="GO" id="GO:0000155">
    <property type="term" value="F:phosphorelay sensor kinase activity"/>
    <property type="evidence" value="ECO:0007669"/>
    <property type="project" value="InterPro"/>
</dbReference>
<dbReference type="PANTHER" id="PTHR43642">
    <property type="entry name" value="HYBRID SIGNAL TRANSDUCTION HISTIDINE KINASE G"/>
    <property type="match status" value="1"/>
</dbReference>
<dbReference type="InterPro" id="IPR001789">
    <property type="entry name" value="Sig_transdc_resp-reg_receiver"/>
</dbReference>
<comment type="subunit">
    <text evidence="10">At low DSF concentrations, interacts with RpfF.</text>
</comment>
<dbReference type="Pfam" id="PF00069">
    <property type="entry name" value="Pkinase"/>
    <property type="match status" value="1"/>
</dbReference>
<dbReference type="InterPro" id="IPR036890">
    <property type="entry name" value="HATPase_C_sf"/>
</dbReference>
<feature type="modified residue" description="4-aspartylphosphate" evidence="13">
    <location>
        <position position="1859"/>
    </location>
</feature>
<dbReference type="Pfam" id="PF13191">
    <property type="entry name" value="AAA_16"/>
    <property type="match status" value="1"/>
</dbReference>
<dbReference type="OrthoDB" id="9801841at2"/>
<dbReference type="SMART" id="SM00065">
    <property type="entry name" value="GAF"/>
    <property type="match status" value="1"/>
</dbReference>
<dbReference type="CDD" id="cd14014">
    <property type="entry name" value="STKc_PknB_like"/>
    <property type="match status" value="1"/>
</dbReference>
<feature type="domain" description="Histidine kinase" evidence="16">
    <location>
        <begin position="1570"/>
        <end position="1786"/>
    </location>
</feature>
<dbReference type="SUPFAM" id="SSF47384">
    <property type="entry name" value="Homodimeric domain of signal transducing histidine kinase"/>
    <property type="match status" value="1"/>
</dbReference>
<comment type="similarity">
    <text evidence="2">In the N-terminal section; belongs to the phytochrome family.</text>
</comment>
<dbReference type="SMART" id="SM00387">
    <property type="entry name" value="HATPase_c"/>
    <property type="match status" value="1"/>
</dbReference>
<keyword evidence="8" id="KW-0067">ATP-binding</keyword>
<feature type="domain" description="Response regulatory" evidence="17">
    <location>
        <begin position="1810"/>
        <end position="1926"/>
    </location>
</feature>
<dbReference type="SUPFAM" id="SSF52172">
    <property type="entry name" value="CheY-like"/>
    <property type="match status" value="1"/>
</dbReference>
<dbReference type="KEGG" id="mic:Mic7113_3416"/>
<dbReference type="eggNOG" id="COG3706">
    <property type="taxonomic scope" value="Bacteria"/>
</dbReference>
<dbReference type="Gene3D" id="3.30.565.10">
    <property type="entry name" value="Histidine kinase-like ATPase, C-terminal domain"/>
    <property type="match status" value="1"/>
</dbReference>
<evidence type="ECO:0000256" key="13">
    <source>
        <dbReference type="PROSITE-ProRule" id="PRU00169"/>
    </source>
</evidence>
<protein>
    <recommendedName>
        <fullName evidence="12">Circadian input-output histidine kinase CikA</fullName>
        <ecNumber evidence="3">2.7.13.3</ecNumber>
    </recommendedName>
    <alternativeName>
        <fullName evidence="11">Sensory/regulatory protein RpfC</fullName>
    </alternativeName>
</protein>
<evidence type="ECO:0000256" key="9">
    <source>
        <dbReference type="ARBA" id="ARBA00023012"/>
    </source>
</evidence>